<gene>
    <name evidence="1" type="ORF">Enr10x_58630</name>
</gene>
<reference evidence="1 2" key="1">
    <citation type="submission" date="2019-03" db="EMBL/GenBank/DDBJ databases">
        <title>Deep-cultivation of Planctomycetes and their phenomic and genomic characterization uncovers novel biology.</title>
        <authorList>
            <person name="Wiegand S."/>
            <person name="Jogler M."/>
            <person name="Boedeker C."/>
            <person name="Pinto D."/>
            <person name="Vollmers J."/>
            <person name="Rivas-Marin E."/>
            <person name="Kohn T."/>
            <person name="Peeters S.H."/>
            <person name="Heuer A."/>
            <person name="Rast P."/>
            <person name="Oberbeckmann S."/>
            <person name="Bunk B."/>
            <person name="Jeske O."/>
            <person name="Meyerdierks A."/>
            <person name="Storesund J.E."/>
            <person name="Kallscheuer N."/>
            <person name="Luecker S."/>
            <person name="Lage O.M."/>
            <person name="Pohl T."/>
            <person name="Merkel B.J."/>
            <person name="Hornburger P."/>
            <person name="Mueller R.-W."/>
            <person name="Bruemmer F."/>
            <person name="Labrenz M."/>
            <person name="Spormann A.M."/>
            <person name="Op den Camp H."/>
            <person name="Overmann J."/>
            <person name="Amann R."/>
            <person name="Jetten M.S.M."/>
            <person name="Mascher T."/>
            <person name="Medema M.H."/>
            <person name="Devos D.P."/>
            <person name="Kaster A.-K."/>
            <person name="Ovreas L."/>
            <person name="Rohde M."/>
            <person name="Galperin M.Y."/>
            <person name="Jogler C."/>
        </authorList>
    </citation>
    <scope>NUCLEOTIDE SEQUENCE [LARGE SCALE GENOMIC DNA]</scope>
    <source>
        <strain evidence="1 2">Enr10</strain>
    </source>
</reference>
<dbReference type="EMBL" id="CP037421">
    <property type="protein sequence ID" value="QDT30497.1"/>
    <property type="molecule type" value="Genomic_DNA"/>
</dbReference>
<organism evidence="1 2">
    <name type="scientific">Gimesia panareensis</name>
    <dbReference type="NCBI Taxonomy" id="2527978"/>
    <lineage>
        <taxon>Bacteria</taxon>
        <taxon>Pseudomonadati</taxon>
        <taxon>Planctomycetota</taxon>
        <taxon>Planctomycetia</taxon>
        <taxon>Planctomycetales</taxon>
        <taxon>Planctomycetaceae</taxon>
        <taxon>Gimesia</taxon>
    </lineage>
</organism>
<evidence type="ECO:0000313" key="1">
    <source>
        <dbReference type="EMBL" id="QDT30497.1"/>
    </source>
</evidence>
<evidence type="ECO:0000313" key="2">
    <source>
        <dbReference type="Proteomes" id="UP000315647"/>
    </source>
</evidence>
<sequence length="250" mass="28702">MFGWFRSKPTCPVSAEEKAWIEQRFTWLIEQFGMQRLSKGALILPTTDYFPDDYDHSHGSIRGLMNRVAEYMDIDPAILRLRFYEEARPEFEGMWTEGSTGRYGQSGDKHEIWLELNTLENPLNAVATLAHEIGHVLLIGERRVSPDEEDHEMLTDLLTVYMGLGLFPANMVMQEDYWDDGPVSGWSMSRQGYLSMDMFGYAFALYAIARGEISPKWLSQLRLDVRSACTEGMHYINETGDCSCPFVTPR</sequence>
<dbReference type="RefSeq" id="WP_145452445.1">
    <property type="nucleotide sequence ID" value="NZ_CP037421.1"/>
</dbReference>
<keyword evidence="2" id="KW-1185">Reference proteome</keyword>
<accession>A0A517QG29</accession>
<dbReference type="Proteomes" id="UP000315647">
    <property type="component" value="Chromosome"/>
</dbReference>
<proteinExistence type="predicted"/>
<dbReference type="AlphaFoldDB" id="A0A517QG29"/>
<name>A0A517QG29_9PLAN</name>
<protein>
    <submittedName>
        <fullName evidence="1">Uncharacterized protein</fullName>
    </submittedName>
</protein>